<keyword evidence="3" id="KW-0813">Transport</keyword>
<evidence type="ECO:0000256" key="9">
    <source>
        <dbReference type="ARBA" id="ARBA00022989"/>
    </source>
</evidence>
<protein>
    <recommendedName>
        <fullName evidence="15">Calcium uniporter protein C-terminal domain-containing protein</fullName>
    </recommendedName>
</protein>
<keyword evidence="5" id="KW-0107">Calcium channel</keyword>
<dbReference type="EMBL" id="BKCP01004494">
    <property type="protein sequence ID" value="GER31515.1"/>
    <property type="molecule type" value="Genomic_DNA"/>
</dbReference>
<accession>A0A5A7PF41</accession>
<dbReference type="InterPro" id="IPR039055">
    <property type="entry name" value="MCU_fam"/>
</dbReference>
<evidence type="ECO:0000256" key="7">
    <source>
        <dbReference type="ARBA" id="ARBA00022792"/>
    </source>
</evidence>
<evidence type="ECO:0000256" key="11">
    <source>
        <dbReference type="ARBA" id="ARBA00023128"/>
    </source>
</evidence>
<evidence type="ECO:0000256" key="12">
    <source>
        <dbReference type="ARBA" id="ARBA00023136"/>
    </source>
</evidence>
<dbReference type="GO" id="GO:0005262">
    <property type="term" value="F:calcium channel activity"/>
    <property type="evidence" value="ECO:0007669"/>
    <property type="project" value="UniProtKB-KW"/>
</dbReference>
<evidence type="ECO:0000313" key="17">
    <source>
        <dbReference type="Proteomes" id="UP000325081"/>
    </source>
</evidence>
<reference evidence="17" key="1">
    <citation type="journal article" date="2019" name="Curr. Biol.">
        <title>Genome Sequence of Striga asiatica Provides Insight into the Evolution of Plant Parasitism.</title>
        <authorList>
            <person name="Yoshida S."/>
            <person name="Kim S."/>
            <person name="Wafula E.K."/>
            <person name="Tanskanen J."/>
            <person name="Kim Y.M."/>
            <person name="Honaas L."/>
            <person name="Yang Z."/>
            <person name="Spallek T."/>
            <person name="Conn C.E."/>
            <person name="Ichihashi Y."/>
            <person name="Cheong K."/>
            <person name="Cui S."/>
            <person name="Der J.P."/>
            <person name="Gundlach H."/>
            <person name="Jiao Y."/>
            <person name="Hori C."/>
            <person name="Ishida J.K."/>
            <person name="Kasahara H."/>
            <person name="Kiba T."/>
            <person name="Kim M.S."/>
            <person name="Koo N."/>
            <person name="Laohavisit A."/>
            <person name="Lee Y.H."/>
            <person name="Lumba S."/>
            <person name="McCourt P."/>
            <person name="Mortimer J.C."/>
            <person name="Mutuku J.M."/>
            <person name="Nomura T."/>
            <person name="Sasaki-Sekimoto Y."/>
            <person name="Seto Y."/>
            <person name="Wang Y."/>
            <person name="Wakatake T."/>
            <person name="Sakakibara H."/>
            <person name="Demura T."/>
            <person name="Yamaguchi S."/>
            <person name="Yoneyama K."/>
            <person name="Manabe R.I."/>
            <person name="Nelson D.C."/>
            <person name="Schulman A.H."/>
            <person name="Timko M.P."/>
            <person name="dePamphilis C.W."/>
            <person name="Choi D."/>
            <person name="Shirasu K."/>
        </authorList>
    </citation>
    <scope>NUCLEOTIDE SEQUENCE [LARGE SCALE GENOMIC DNA]</scope>
    <source>
        <strain evidence="17">cv. UVA1</strain>
    </source>
</reference>
<dbReference type="Proteomes" id="UP000325081">
    <property type="component" value="Unassembled WGS sequence"/>
</dbReference>
<feature type="domain" description="Calcium uniporter protein C-terminal" evidence="15">
    <location>
        <begin position="18"/>
        <end position="85"/>
    </location>
</feature>
<keyword evidence="6" id="KW-0812">Transmembrane</keyword>
<feature type="non-terminal residue" evidence="16">
    <location>
        <position position="125"/>
    </location>
</feature>
<evidence type="ECO:0000256" key="5">
    <source>
        <dbReference type="ARBA" id="ARBA00022673"/>
    </source>
</evidence>
<comment type="catalytic activity">
    <reaction evidence="14">
        <text>Ca(2+)(in) = Ca(2+)(out)</text>
        <dbReference type="Rhea" id="RHEA:29671"/>
        <dbReference type="ChEBI" id="CHEBI:29108"/>
    </reaction>
</comment>
<evidence type="ECO:0000256" key="6">
    <source>
        <dbReference type="ARBA" id="ARBA00022692"/>
    </source>
</evidence>
<dbReference type="OrthoDB" id="278338at2759"/>
<gene>
    <name evidence="16" type="ORF">STAS_07520</name>
</gene>
<keyword evidence="17" id="KW-1185">Reference proteome</keyword>
<keyword evidence="8" id="KW-0106">Calcium</keyword>
<keyword evidence="12" id="KW-0472">Membrane</keyword>
<comment type="similarity">
    <text evidence="2">Belongs to the MCU (TC 1.A.77) family.</text>
</comment>
<keyword evidence="11" id="KW-0496">Mitochondrion</keyword>
<dbReference type="PANTHER" id="PTHR13462">
    <property type="entry name" value="CALCIUM UNIPORTER PROTEIN, MITOCHONDRIAL"/>
    <property type="match status" value="1"/>
</dbReference>
<evidence type="ECO:0000256" key="4">
    <source>
        <dbReference type="ARBA" id="ARBA00022568"/>
    </source>
</evidence>
<keyword evidence="13" id="KW-0407">Ion channel</keyword>
<comment type="caution">
    <text evidence="16">The sequence shown here is derived from an EMBL/GenBank/DDBJ whole genome shotgun (WGS) entry which is preliminary data.</text>
</comment>
<dbReference type="Pfam" id="PF04678">
    <property type="entry name" value="MCU"/>
    <property type="match status" value="1"/>
</dbReference>
<evidence type="ECO:0000256" key="1">
    <source>
        <dbReference type="ARBA" id="ARBA00004448"/>
    </source>
</evidence>
<dbReference type="AlphaFoldDB" id="A0A5A7PF41"/>
<name>A0A5A7PF41_STRAF</name>
<proteinExistence type="inferred from homology"/>
<keyword evidence="9" id="KW-1133">Transmembrane helix</keyword>
<comment type="subcellular location">
    <subcellularLocation>
        <location evidence="1">Mitochondrion inner membrane</location>
        <topology evidence="1">Multi-pass membrane protein</topology>
    </subcellularLocation>
</comment>
<evidence type="ECO:0000256" key="14">
    <source>
        <dbReference type="ARBA" id="ARBA00036634"/>
    </source>
</evidence>
<keyword evidence="10" id="KW-0406">Ion transport</keyword>
<evidence type="ECO:0000256" key="8">
    <source>
        <dbReference type="ARBA" id="ARBA00022837"/>
    </source>
</evidence>
<keyword evidence="7" id="KW-0999">Mitochondrion inner membrane</keyword>
<dbReference type="InterPro" id="IPR006769">
    <property type="entry name" value="MCU_C"/>
</dbReference>
<dbReference type="PANTHER" id="PTHR13462:SF10">
    <property type="entry name" value="CALCIUM UNIPORTER PROTEIN, MITOCHONDRIAL"/>
    <property type="match status" value="1"/>
</dbReference>
<keyword evidence="4" id="KW-0109">Calcium transport</keyword>
<dbReference type="GO" id="GO:0036444">
    <property type="term" value="P:calcium import into the mitochondrion"/>
    <property type="evidence" value="ECO:0007669"/>
    <property type="project" value="TreeGrafter"/>
</dbReference>
<evidence type="ECO:0000256" key="13">
    <source>
        <dbReference type="ARBA" id="ARBA00023303"/>
    </source>
</evidence>
<sequence>VVLLFWVKVYLHPHKVDPRNDEFSKLQEKKEKIDSLAHKQVRRILLAGFRLVVVQVRLFFRLKFWEFLWDVMEPICIFTTTASIVVEELQVARDARIEREAQEGEFADERGIEWAEGPFAAIYAV</sequence>
<evidence type="ECO:0000256" key="3">
    <source>
        <dbReference type="ARBA" id="ARBA00022448"/>
    </source>
</evidence>
<dbReference type="GO" id="GO:1990246">
    <property type="term" value="C:uniplex complex"/>
    <property type="evidence" value="ECO:0007669"/>
    <property type="project" value="TreeGrafter"/>
</dbReference>
<evidence type="ECO:0000259" key="15">
    <source>
        <dbReference type="Pfam" id="PF04678"/>
    </source>
</evidence>
<dbReference type="GO" id="GO:0051560">
    <property type="term" value="P:mitochondrial calcium ion homeostasis"/>
    <property type="evidence" value="ECO:0007669"/>
    <property type="project" value="InterPro"/>
</dbReference>
<evidence type="ECO:0000256" key="10">
    <source>
        <dbReference type="ARBA" id="ARBA00023065"/>
    </source>
</evidence>
<organism evidence="16 17">
    <name type="scientific">Striga asiatica</name>
    <name type="common">Asiatic witchweed</name>
    <name type="synonym">Buchnera asiatica</name>
    <dbReference type="NCBI Taxonomy" id="4170"/>
    <lineage>
        <taxon>Eukaryota</taxon>
        <taxon>Viridiplantae</taxon>
        <taxon>Streptophyta</taxon>
        <taxon>Embryophyta</taxon>
        <taxon>Tracheophyta</taxon>
        <taxon>Spermatophyta</taxon>
        <taxon>Magnoliopsida</taxon>
        <taxon>eudicotyledons</taxon>
        <taxon>Gunneridae</taxon>
        <taxon>Pentapetalae</taxon>
        <taxon>asterids</taxon>
        <taxon>lamiids</taxon>
        <taxon>Lamiales</taxon>
        <taxon>Orobanchaceae</taxon>
        <taxon>Buchnereae</taxon>
        <taxon>Striga</taxon>
    </lineage>
</organism>
<feature type="non-terminal residue" evidence="16">
    <location>
        <position position="1"/>
    </location>
</feature>
<evidence type="ECO:0000313" key="16">
    <source>
        <dbReference type="EMBL" id="GER31515.1"/>
    </source>
</evidence>
<evidence type="ECO:0000256" key="2">
    <source>
        <dbReference type="ARBA" id="ARBA00005653"/>
    </source>
</evidence>
<dbReference type="GO" id="GO:0015292">
    <property type="term" value="F:uniporter activity"/>
    <property type="evidence" value="ECO:0007669"/>
    <property type="project" value="TreeGrafter"/>
</dbReference>